<feature type="transmembrane region" description="Helical" evidence="8">
    <location>
        <begin position="400"/>
        <end position="420"/>
    </location>
</feature>
<dbReference type="Pfam" id="PF13231">
    <property type="entry name" value="PMT_2"/>
    <property type="match status" value="1"/>
</dbReference>
<dbReference type="EMBL" id="QRBE01000001">
    <property type="protein sequence ID" value="RDS84995.1"/>
    <property type="molecule type" value="Genomic_DNA"/>
</dbReference>
<evidence type="ECO:0000256" key="6">
    <source>
        <dbReference type="ARBA" id="ARBA00022989"/>
    </source>
</evidence>
<dbReference type="OrthoDB" id="139918at2"/>
<dbReference type="AlphaFoldDB" id="A0A370X9U5"/>
<evidence type="ECO:0000259" key="9">
    <source>
        <dbReference type="Pfam" id="PF13231"/>
    </source>
</evidence>
<evidence type="ECO:0000256" key="5">
    <source>
        <dbReference type="ARBA" id="ARBA00022692"/>
    </source>
</evidence>
<dbReference type="Proteomes" id="UP000254258">
    <property type="component" value="Unassembled WGS sequence"/>
</dbReference>
<evidence type="ECO:0000313" key="10">
    <source>
        <dbReference type="EMBL" id="RDS84995.1"/>
    </source>
</evidence>
<keyword evidence="11" id="KW-1185">Reference proteome</keyword>
<protein>
    <recommendedName>
        <fullName evidence="9">Glycosyltransferase RgtA/B/C/D-like domain-containing protein</fullName>
    </recommendedName>
</protein>
<comment type="subcellular location">
    <subcellularLocation>
        <location evidence="1">Cell membrane</location>
        <topology evidence="1">Multi-pass membrane protein</topology>
    </subcellularLocation>
</comment>
<accession>A0A370X9U5</accession>
<feature type="domain" description="Glycosyltransferase RgtA/B/C/D-like" evidence="9">
    <location>
        <begin position="99"/>
        <end position="190"/>
    </location>
</feature>
<proteinExistence type="predicted"/>
<organism evidence="10 11">
    <name type="scientific">Dyella monticola</name>
    <dbReference type="NCBI Taxonomy" id="1927958"/>
    <lineage>
        <taxon>Bacteria</taxon>
        <taxon>Pseudomonadati</taxon>
        <taxon>Pseudomonadota</taxon>
        <taxon>Gammaproteobacteria</taxon>
        <taxon>Lysobacterales</taxon>
        <taxon>Rhodanobacteraceae</taxon>
        <taxon>Dyella</taxon>
    </lineage>
</organism>
<comment type="caution">
    <text evidence="10">The sequence shown here is derived from an EMBL/GenBank/DDBJ whole genome shotgun (WGS) entry which is preliminary data.</text>
</comment>
<feature type="transmembrane region" description="Helical" evidence="8">
    <location>
        <begin position="119"/>
        <end position="140"/>
    </location>
</feature>
<feature type="transmembrane region" description="Helical" evidence="8">
    <location>
        <begin position="324"/>
        <end position="343"/>
    </location>
</feature>
<feature type="transmembrane region" description="Helical" evidence="8">
    <location>
        <begin position="350"/>
        <end position="369"/>
    </location>
</feature>
<dbReference type="PANTHER" id="PTHR33908">
    <property type="entry name" value="MANNOSYLTRANSFERASE YKCB-RELATED"/>
    <property type="match status" value="1"/>
</dbReference>
<dbReference type="PANTHER" id="PTHR33908:SF11">
    <property type="entry name" value="MEMBRANE PROTEIN"/>
    <property type="match status" value="1"/>
</dbReference>
<keyword evidence="7 8" id="KW-0472">Membrane</keyword>
<keyword evidence="6 8" id="KW-1133">Transmembrane helix</keyword>
<evidence type="ECO:0000256" key="3">
    <source>
        <dbReference type="ARBA" id="ARBA00022676"/>
    </source>
</evidence>
<evidence type="ECO:0000256" key="7">
    <source>
        <dbReference type="ARBA" id="ARBA00023136"/>
    </source>
</evidence>
<dbReference type="GO" id="GO:0005886">
    <property type="term" value="C:plasma membrane"/>
    <property type="evidence" value="ECO:0007669"/>
    <property type="project" value="UniProtKB-SubCell"/>
</dbReference>
<evidence type="ECO:0000313" key="11">
    <source>
        <dbReference type="Proteomes" id="UP000254258"/>
    </source>
</evidence>
<name>A0A370X9U5_9GAMM</name>
<feature type="transmembrane region" description="Helical" evidence="8">
    <location>
        <begin position="44"/>
        <end position="65"/>
    </location>
</feature>
<dbReference type="InterPro" id="IPR038731">
    <property type="entry name" value="RgtA/B/C-like"/>
</dbReference>
<evidence type="ECO:0000256" key="1">
    <source>
        <dbReference type="ARBA" id="ARBA00004651"/>
    </source>
</evidence>
<dbReference type="RefSeq" id="WP_115494017.1">
    <property type="nucleotide sequence ID" value="NZ_QRBE01000001.1"/>
</dbReference>
<dbReference type="GO" id="GO:0016763">
    <property type="term" value="F:pentosyltransferase activity"/>
    <property type="evidence" value="ECO:0007669"/>
    <property type="project" value="TreeGrafter"/>
</dbReference>
<keyword evidence="2" id="KW-1003">Cell membrane</keyword>
<sequence length="545" mass="59685">MNEFVTSAIRKHASYRRHALDNGASLGALAFAREKLRAAAQVRFALGDSVWMWLIVALSLAARLIRIDHQPLWLDEALTLKRIHMGLGGLMADSFTNRHMPTYFLLLRLASRFLGPGDAWLRIPSALFGAMSAGMVFIIARRLGSRTASIVAGLLMALSPLQVQYGQEARSYTLVTLLIAVALWGLLRLAGNPSRASMDIRSVESDRLGWGAYVLGTIAALDVLGDAVPWLIASNLSLLLIWRSLRAVPQTQGALARNWTWSAALIVACTVPFYCAIIAASDGHMLQKFDWIPELSWQHMWVVVGSVYLMRMLAVVKFDLMHTAVPLLSMLIALAALSGLLRMRGKLEGRVLLLSVLVLPLLVLVMSLFKSMLLPRYVLWSAAPFFVMAGLGVDVLPRRMLATVAALWLVLGVVNLGPVYRIETKPRWDMAAATLAAKVRPGDTVFTADPNAPTMLSVLQPKDGLPIEASAMVTSQLDEALARWRQGSRVWAVNGRSALGQREDLADFKNRIGALGTPVVEIPQGKEITILMFPAPDEADETEAN</sequence>
<feature type="transmembrane region" description="Helical" evidence="8">
    <location>
        <begin position="171"/>
        <end position="190"/>
    </location>
</feature>
<keyword evidence="3" id="KW-0328">Glycosyltransferase</keyword>
<dbReference type="GO" id="GO:0009103">
    <property type="term" value="P:lipopolysaccharide biosynthetic process"/>
    <property type="evidence" value="ECO:0007669"/>
    <property type="project" value="UniProtKB-ARBA"/>
</dbReference>
<evidence type="ECO:0000256" key="4">
    <source>
        <dbReference type="ARBA" id="ARBA00022679"/>
    </source>
</evidence>
<reference evidence="10 11" key="1">
    <citation type="submission" date="2018-07" db="EMBL/GenBank/DDBJ databases">
        <title>Dyella monticola sp. nov. and Dyella psychrodurans sp. nov. isolated from monsoon evergreen broad-leaved forest soil of Dinghu Mountain, China.</title>
        <authorList>
            <person name="Gao Z."/>
            <person name="Qiu L."/>
        </authorList>
    </citation>
    <scope>NUCLEOTIDE SEQUENCE [LARGE SCALE GENOMIC DNA]</scope>
    <source>
        <strain evidence="10 11">4G-K06</strain>
    </source>
</reference>
<evidence type="ECO:0000256" key="2">
    <source>
        <dbReference type="ARBA" id="ARBA00022475"/>
    </source>
</evidence>
<keyword evidence="4" id="KW-0808">Transferase</keyword>
<keyword evidence="5 8" id="KW-0812">Transmembrane</keyword>
<gene>
    <name evidence="10" type="ORF">DWU98_03390</name>
</gene>
<evidence type="ECO:0000256" key="8">
    <source>
        <dbReference type="SAM" id="Phobius"/>
    </source>
</evidence>
<dbReference type="InterPro" id="IPR050297">
    <property type="entry name" value="LipidA_mod_glycosyltrf_83"/>
</dbReference>
<feature type="transmembrane region" description="Helical" evidence="8">
    <location>
        <begin position="259"/>
        <end position="280"/>
    </location>
</feature>